<evidence type="ECO:0000256" key="1">
    <source>
        <dbReference type="SAM" id="Phobius"/>
    </source>
</evidence>
<keyword evidence="1" id="KW-1133">Transmembrane helix</keyword>
<evidence type="ECO:0000313" key="3">
    <source>
        <dbReference type="Proteomes" id="UP000516745"/>
    </source>
</evidence>
<keyword evidence="1" id="KW-0472">Membrane</keyword>
<dbReference type="Proteomes" id="UP000516745">
    <property type="component" value="Chromosome"/>
</dbReference>
<sequence length="82" mass="9179">MSEWFIPHICFKKRSTYYLVLSIAINVPLAVYASDNMNNENALKADFDTNFLVGNAQKIDIGRFKYGNPILPGEGFVAQSCS</sequence>
<keyword evidence="1" id="KW-0812">Transmembrane</keyword>
<gene>
    <name evidence="2" type="ORF">IC795_08670</name>
</gene>
<protein>
    <submittedName>
        <fullName evidence="2">Uncharacterized protein</fullName>
    </submittedName>
</protein>
<reference evidence="2 3" key="2">
    <citation type="submission" date="2020-09" db="EMBL/GenBank/DDBJ databases">
        <authorList>
            <person name="Chen F.-J."/>
            <person name="Lee Y.-T."/>
        </authorList>
    </citation>
    <scope>NUCLEOTIDE SEQUENCE [LARGE SCALE GENOMIC DNA]</scope>
    <source>
        <strain evidence="2 3">AS72</strain>
    </source>
</reference>
<accession>A0A7H2Q5R7</accession>
<reference evidence="3" key="1">
    <citation type="submission" date="2020-09" db="EMBL/GenBank/DDBJ databases">
        <title>Clinical and molecular characterization of Acinetobacter seifertii in Taiwan.</title>
        <authorList>
            <person name="Li L.-H."/>
            <person name="Yang Y.-S."/>
            <person name="Sun J.-R."/>
            <person name="Huang T.-W."/>
            <person name="Huang W.-C."/>
            <person name="Wang Y.-C."/>
            <person name="Kuo T.-H."/>
            <person name="Kuo S.-C."/>
            <person name="Chen T.-L."/>
        </authorList>
    </citation>
    <scope>NUCLEOTIDE SEQUENCE [LARGE SCALE GENOMIC DNA]</scope>
    <source>
        <strain evidence="3">AS72</strain>
    </source>
</reference>
<proteinExistence type="predicted"/>
<dbReference type="EMBL" id="CP061565">
    <property type="protein sequence ID" value="QNX10450.1"/>
    <property type="molecule type" value="Genomic_DNA"/>
</dbReference>
<dbReference type="AlphaFoldDB" id="A0A7H2Q5R7"/>
<evidence type="ECO:0000313" key="2">
    <source>
        <dbReference type="EMBL" id="QNX10450.1"/>
    </source>
</evidence>
<name>A0A7H2Q5R7_9GAMM</name>
<organism evidence="2 3">
    <name type="scientific">Acinetobacter seifertii</name>
    <dbReference type="NCBI Taxonomy" id="1530123"/>
    <lineage>
        <taxon>Bacteria</taxon>
        <taxon>Pseudomonadati</taxon>
        <taxon>Pseudomonadota</taxon>
        <taxon>Gammaproteobacteria</taxon>
        <taxon>Moraxellales</taxon>
        <taxon>Moraxellaceae</taxon>
        <taxon>Acinetobacter</taxon>
        <taxon>Acinetobacter calcoaceticus/baumannii complex</taxon>
    </lineage>
</organism>
<feature type="transmembrane region" description="Helical" evidence="1">
    <location>
        <begin position="16"/>
        <end position="34"/>
    </location>
</feature>